<gene>
    <name evidence="1" type="ORF">GALMADRAFT_244242</name>
</gene>
<sequence>MYKQQEKKRAQFATHSARRARKLVYSFIMLPIRPPVPHLLRSNSPPSQAETSAISAAILDAEGEAMNLLKCGSTSTDSTSSGGETVLSARNTQKLHLITQFVVEQKAILSAVRCLPVELLQKIFCHSHSPHRGHRYYIDEPSCRVLPLALSQVCQRWRNAALSTPALWSLLPQINFRRKTAMIGKYDLEFISELLERSHGMSIDVHITGDFERDFSHPTLDTLMRHSNRWRNLTIYTTSPSFLALRNIKGNLSSLERLTVRYFYDVDNFATISIFETAPKLYNVHIERGNRTFLLPMNQILHFSQESVHLKQLCRFLPSNSCLKTLELIGLEGRVTLPNITLPSLVSLRAEFEAWTPAQMFFNSLTLPVLETLNISSPTDDLLVVITSLIKRSKISPVLTALFLECQTLYPGGLTALLKLTPVLKDLSITFPPPHDILALSSKQGDLALVPLLSRCHFSADSRLEISEDDLQALKVLAESRCESREHIHRADSRQTSLQSEQRPWQTFTISFSALPKKYYHQLEGWINSDHDMFKKLEMLGKRLWDLLPQIPSYCRPSLQQTWSFKWSGKDKAISTLNEIKALKVEKASDLLGSEIYDIIQRLSSFFEEREGGYILSQIAKEILRNWEPVLKDSVKDVHWLLSGWNLVYLPRNSEIRSSESAVDIFYNAEKWPVFRRPMQMMQ</sequence>
<dbReference type="AlphaFoldDB" id="A0A067TFM9"/>
<proteinExistence type="predicted"/>
<dbReference type="OrthoDB" id="2269034at2759"/>
<protein>
    <submittedName>
        <fullName evidence="1">Uncharacterized protein</fullName>
    </submittedName>
</protein>
<dbReference type="EMBL" id="KL142374">
    <property type="protein sequence ID" value="KDR78724.1"/>
    <property type="molecule type" value="Genomic_DNA"/>
</dbReference>
<accession>A0A067TFM9</accession>
<dbReference type="Proteomes" id="UP000027222">
    <property type="component" value="Unassembled WGS sequence"/>
</dbReference>
<dbReference type="HOGENOM" id="CLU_023633_0_0_1"/>
<dbReference type="Gene3D" id="1.20.1280.50">
    <property type="match status" value="1"/>
</dbReference>
<evidence type="ECO:0000313" key="1">
    <source>
        <dbReference type="EMBL" id="KDR78724.1"/>
    </source>
</evidence>
<dbReference type="InterPro" id="IPR032675">
    <property type="entry name" value="LRR_dom_sf"/>
</dbReference>
<reference evidence="2" key="1">
    <citation type="journal article" date="2014" name="Proc. Natl. Acad. Sci. U.S.A.">
        <title>Extensive sampling of basidiomycete genomes demonstrates inadequacy of the white-rot/brown-rot paradigm for wood decay fungi.</title>
        <authorList>
            <person name="Riley R."/>
            <person name="Salamov A.A."/>
            <person name="Brown D.W."/>
            <person name="Nagy L.G."/>
            <person name="Floudas D."/>
            <person name="Held B.W."/>
            <person name="Levasseur A."/>
            <person name="Lombard V."/>
            <person name="Morin E."/>
            <person name="Otillar R."/>
            <person name="Lindquist E.A."/>
            <person name="Sun H."/>
            <person name="LaButti K.M."/>
            <person name="Schmutz J."/>
            <person name="Jabbour D."/>
            <person name="Luo H."/>
            <person name="Baker S.E."/>
            <person name="Pisabarro A.G."/>
            <person name="Walton J.D."/>
            <person name="Blanchette R.A."/>
            <person name="Henrissat B."/>
            <person name="Martin F."/>
            <person name="Cullen D."/>
            <person name="Hibbett D.S."/>
            <person name="Grigoriev I.V."/>
        </authorList>
    </citation>
    <scope>NUCLEOTIDE SEQUENCE [LARGE SCALE GENOMIC DNA]</scope>
    <source>
        <strain evidence="2">CBS 339.88</strain>
    </source>
</reference>
<dbReference type="Gene3D" id="3.80.10.10">
    <property type="entry name" value="Ribonuclease Inhibitor"/>
    <property type="match status" value="1"/>
</dbReference>
<evidence type="ECO:0000313" key="2">
    <source>
        <dbReference type="Proteomes" id="UP000027222"/>
    </source>
</evidence>
<keyword evidence="2" id="KW-1185">Reference proteome</keyword>
<name>A0A067TFM9_GALM3</name>
<organism evidence="1 2">
    <name type="scientific">Galerina marginata (strain CBS 339.88)</name>
    <dbReference type="NCBI Taxonomy" id="685588"/>
    <lineage>
        <taxon>Eukaryota</taxon>
        <taxon>Fungi</taxon>
        <taxon>Dikarya</taxon>
        <taxon>Basidiomycota</taxon>
        <taxon>Agaricomycotina</taxon>
        <taxon>Agaricomycetes</taxon>
        <taxon>Agaricomycetidae</taxon>
        <taxon>Agaricales</taxon>
        <taxon>Agaricineae</taxon>
        <taxon>Strophariaceae</taxon>
        <taxon>Galerina</taxon>
    </lineage>
</organism>